<dbReference type="RefSeq" id="WP_090087749.1">
    <property type="nucleotide sequence ID" value="NZ_FOMR01000020.1"/>
</dbReference>
<evidence type="ECO:0000256" key="4">
    <source>
        <dbReference type="SAM" id="MobiDB-lite"/>
    </source>
</evidence>
<feature type="domain" description="HotDog ACOT-type" evidence="5">
    <location>
        <begin position="7"/>
        <end position="119"/>
    </location>
</feature>
<dbReference type="STRING" id="640948.SAMN05216238_1209"/>
<dbReference type="Proteomes" id="UP000199474">
    <property type="component" value="Unassembled WGS sequence"/>
</dbReference>
<dbReference type="GO" id="GO:0005829">
    <property type="term" value="C:cytosol"/>
    <property type="evidence" value="ECO:0007669"/>
    <property type="project" value="TreeGrafter"/>
</dbReference>
<sequence length="176" mass="19330">MTKIPCINSLAVKTSHVLPPDTNNHGTLFGGKLMAYIDDVAAISAVRHARKPVVTASTDSVDFLAPVKEGDSVCVESFVTWTHHTSMEVFVKAVTEDLLTGDRKVCTTAFLTFVAVDDNGKPVSVPQVYPETAQEQQLHDSAPERAAERKKRREHSKEMAATFGTDYPWNEKKQGS</sequence>
<dbReference type="GO" id="GO:0009062">
    <property type="term" value="P:fatty acid catabolic process"/>
    <property type="evidence" value="ECO:0007669"/>
    <property type="project" value="TreeGrafter"/>
</dbReference>
<dbReference type="PANTHER" id="PTHR11049:SF24">
    <property type="entry name" value="CYTOSOLIC ACYL COENZYME A THIOESTER HYDROLASE"/>
    <property type="match status" value="1"/>
</dbReference>
<dbReference type="GO" id="GO:0052816">
    <property type="term" value="F:long-chain fatty acyl-CoA hydrolase activity"/>
    <property type="evidence" value="ECO:0007669"/>
    <property type="project" value="TreeGrafter"/>
</dbReference>
<evidence type="ECO:0000313" key="6">
    <source>
        <dbReference type="EMBL" id="SFE49572.1"/>
    </source>
</evidence>
<reference evidence="7" key="1">
    <citation type="submission" date="2016-10" db="EMBL/GenBank/DDBJ databases">
        <authorList>
            <person name="Varghese N."/>
            <person name="Submissions S."/>
        </authorList>
    </citation>
    <scope>NUCLEOTIDE SEQUENCE [LARGE SCALE GENOMIC DNA]</scope>
    <source>
        <strain evidence="7">DSM 22530</strain>
    </source>
</reference>
<keyword evidence="2 3" id="KW-0378">Hydrolase</keyword>
<evidence type="ECO:0000259" key="5">
    <source>
        <dbReference type="PROSITE" id="PS51770"/>
    </source>
</evidence>
<organism evidence="6 7">
    <name type="scientific">Lentibacillus persicus</name>
    <dbReference type="NCBI Taxonomy" id="640948"/>
    <lineage>
        <taxon>Bacteria</taxon>
        <taxon>Bacillati</taxon>
        <taxon>Bacillota</taxon>
        <taxon>Bacilli</taxon>
        <taxon>Bacillales</taxon>
        <taxon>Bacillaceae</taxon>
        <taxon>Lentibacillus</taxon>
    </lineage>
</organism>
<protein>
    <submittedName>
        <fullName evidence="6">Acyl-CoA hydrolase</fullName>
    </submittedName>
</protein>
<dbReference type="InterPro" id="IPR029069">
    <property type="entry name" value="HotDog_dom_sf"/>
</dbReference>
<evidence type="ECO:0000256" key="2">
    <source>
        <dbReference type="ARBA" id="ARBA00022801"/>
    </source>
</evidence>
<feature type="compositionally biased region" description="Basic and acidic residues" evidence="4">
    <location>
        <begin position="137"/>
        <end position="147"/>
    </location>
</feature>
<dbReference type="PANTHER" id="PTHR11049">
    <property type="entry name" value="ACYL COENZYME A THIOESTER HYDROLASE"/>
    <property type="match status" value="1"/>
</dbReference>
<dbReference type="InterPro" id="IPR006683">
    <property type="entry name" value="Thioestr_dom"/>
</dbReference>
<comment type="similarity">
    <text evidence="1">Belongs to the acyl coenzyme A hydrolase family.</text>
</comment>
<dbReference type="EMBL" id="FOMR01000020">
    <property type="protein sequence ID" value="SFE49572.1"/>
    <property type="molecule type" value="Genomic_DNA"/>
</dbReference>
<name>A0A1I2B074_9BACI</name>
<dbReference type="GO" id="GO:0006637">
    <property type="term" value="P:acyl-CoA metabolic process"/>
    <property type="evidence" value="ECO:0007669"/>
    <property type="project" value="TreeGrafter"/>
</dbReference>
<dbReference type="Gene3D" id="3.10.129.10">
    <property type="entry name" value="Hotdog Thioesterase"/>
    <property type="match status" value="1"/>
</dbReference>
<dbReference type="SUPFAM" id="SSF54637">
    <property type="entry name" value="Thioesterase/thiol ester dehydrase-isomerase"/>
    <property type="match status" value="1"/>
</dbReference>
<dbReference type="OrthoDB" id="9791628at2"/>
<gene>
    <name evidence="6" type="ORF">SAMN05216238_1209</name>
</gene>
<accession>A0A1I2B074</accession>
<dbReference type="PROSITE" id="PS51770">
    <property type="entry name" value="HOTDOG_ACOT"/>
    <property type="match status" value="1"/>
</dbReference>
<feature type="region of interest" description="Disordered" evidence="4">
    <location>
        <begin position="131"/>
        <end position="176"/>
    </location>
</feature>
<dbReference type="CDD" id="cd03442">
    <property type="entry name" value="BFIT_BACH"/>
    <property type="match status" value="1"/>
</dbReference>
<evidence type="ECO:0000313" key="7">
    <source>
        <dbReference type="Proteomes" id="UP000199474"/>
    </source>
</evidence>
<dbReference type="InterPro" id="IPR040170">
    <property type="entry name" value="Cytosol_ACT"/>
</dbReference>
<evidence type="ECO:0000256" key="3">
    <source>
        <dbReference type="PROSITE-ProRule" id="PRU01106"/>
    </source>
</evidence>
<evidence type="ECO:0000256" key="1">
    <source>
        <dbReference type="ARBA" id="ARBA00010458"/>
    </source>
</evidence>
<proteinExistence type="inferred from homology"/>
<keyword evidence="7" id="KW-1185">Reference proteome</keyword>
<dbReference type="InterPro" id="IPR033120">
    <property type="entry name" value="HOTDOG_ACOT"/>
</dbReference>
<dbReference type="Pfam" id="PF03061">
    <property type="entry name" value="4HBT"/>
    <property type="match status" value="1"/>
</dbReference>
<dbReference type="AlphaFoldDB" id="A0A1I2B074"/>